<feature type="domain" description="DUF7054" evidence="2">
    <location>
        <begin position="100"/>
        <end position="184"/>
    </location>
</feature>
<reference evidence="3" key="1">
    <citation type="journal article" date="2013" name="J. Plant Res.">
        <title>Effect of fungi and light on seed germination of three Opuntia species from semiarid lands of central Mexico.</title>
        <authorList>
            <person name="Delgado-Sanchez P."/>
            <person name="Jimenez-Bremont J.F."/>
            <person name="Guerrero-Gonzalez Mde L."/>
            <person name="Flores J."/>
        </authorList>
    </citation>
    <scope>NUCLEOTIDE SEQUENCE</scope>
    <source>
        <tissue evidence="3">Cladode</tissue>
    </source>
</reference>
<protein>
    <recommendedName>
        <fullName evidence="2">DUF7054 domain-containing protein</fullName>
    </recommendedName>
</protein>
<accession>A0A7C9EUD6</accession>
<dbReference type="EMBL" id="GISG01283298">
    <property type="protein sequence ID" value="MBA4679421.1"/>
    <property type="molecule type" value="Transcribed_RNA"/>
</dbReference>
<evidence type="ECO:0000313" key="3">
    <source>
        <dbReference type="EMBL" id="MBA4679421.1"/>
    </source>
</evidence>
<evidence type="ECO:0000256" key="1">
    <source>
        <dbReference type="SAM" id="MobiDB-lite"/>
    </source>
</evidence>
<dbReference type="Pfam" id="PF23156">
    <property type="entry name" value="DUF7054"/>
    <property type="match status" value="1"/>
</dbReference>
<dbReference type="PANTHER" id="PTHR33270:SF6">
    <property type="entry name" value="OS02G0448600 PROTEIN"/>
    <property type="match status" value="1"/>
</dbReference>
<reference evidence="3" key="2">
    <citation type="submission" date="2020-07" db="EMBL/GenBank/DDBJ databases">
        <authorList>
            <person name="Vera ALvarez R."/>
            <person name="Arias-Moreno D.M."/>
            <person name="Jimenez-Jacinto V."/>
            <person name="Jimenez-Bremont J.F."/>
            <person name="Swaminathan K."/>
            <person name="Moose S.P."/>
            <person name="Guerrero-Gonzalez M.L."/>
            <person name="Marino-Ramirez L."/>
            <person name="Landsman D."/>
            <person name="Rodriguez-Kessler M."/>
            <person name="Delgado-Sanchez P."/>
        </authorList>
    </citation>
    <scope>NUCLEOTIDE SEQUENCE</scope>
    <source>
        <tissue evidence="3">Cladode</tissue>
    </source>
</reference>
<dbReference type="InterPro" id="IPR040358">
    <property type="entry name" value="At4g22758-like"/>
</dbReference>
<proteinExistence type="predicted"/>
<dbReference type="InterPro" id="IPR055482">
    <property type="entry name" value="DUF7054"/>
</dbReference>
<organism evidence="3">
    <name type="scientific">Opuntia streptacantha</name>
    <name type="common">Prickly pear cactus</name>
    <name type="synonym">Opuntia cardona</name>
    <dbReference type="NCBI Taxonomy" id="393608"/>
    <lineage>
        <taxon>Eukaryota</taxon>
        <taxon>Viridiplantae</taxon>
        <taxon>Streptophyta</taxon>
        <taxon>Embryophyta</taxon>
        <taxon>Tracheophyta</taxon>
        <taxon>Spermatophyta</taxon>
        <taxon>Magnoliopsida</taxon>
        <taxon>eudicotyledons</taxon>
        <taxon>Gunneridae</taxon>
        <taxon>Pentapetalae</taxon>
        <taxon>Caryophyllales</taxon>
        <taxon>Cactineae</taxon>
        <taxon>Cactaceae</taxon>
        <taxon>Opuntioideae</taxon>
        <taxon>Opuntia</taxon>
    </lineage>
</organism>
<feature type="compositionally biased region" description="Basic residues" evidence="1">
    <location>
        <begin position="1"/>
        <end position="14"/>
    </location>
</feature>
<name>A0A7C9EUD6_OPUST</name>
<dbReference type="PANTHER" id="PTHR33270">
    <property type="entry name" value="BNAC05G50380D PROTEIN"/>
    <property type="match status" value="1"/>
</dbReference>
<evidence type="ECO:0000259" key="2">
    <source>
        <dbReference type="Pfam" id="PF23156"/>
    </source>
</evidence>
<sequence length="257" mass="28635">MPYGRTAHRLRRRAPPSGGLNLSETVRRSRPIEVLPKCPSEPLIFPATEDAGDSRSSDSGDGYGGWFGRMHTWNDVIFPAEISDASSPLNRRRTNSGYEKDAKVVITVTVEGSPGPIRALVKLGASVEDMIKLVIKKYEEEGRTPRLDHHTPSSFDLHLSYFSLQSLDRTDAIGEVGSRSFYLRKGKMKSHEESATATPISSLSNSEIVLLPGISPKHSGQLSPSMGVLPWIFTRKMNKFVRRMHKLFKLFGCLHCR</sequence>
<feature type="region of interest" description="Disordered" evidence="1">
    <location>
        <begin position="1"/>
        <end position="24"/>
    </location>
</feature>
<dbReference type="AlphaFoldDB" id="A0A7C9EUD6"/>